<dbReference type="PROSITE" id="PS51014">
    <property type="entry name" value="COBK_CBIJ"/>
    <property type="match status" value="1"/>
</dbReference>
<gene>
    <name evidence="4" type="ORF">LCGC14_0672390</name>
</gene>
<dbReference type="EMBL" id="LAZR01001327">
    <property type="protein sequence ID" value="KKN46505.1"/>
    <property type="molecule type" value="Genomic_DNA"/>
</dbReference>
<keyword evidence="3" id="KW-0560">Oxidoreductase</keyword>
<dbReference type="AlphaFoldDB" id="A0A0F9QQM3"/>
<evidence type="ECO:0000256" key="2">
    <source>
        <dbReference type="ARBA" id="ARBA00022573"/>
    </source>
</evidence>
<reference evidence="4" key="1">
    <citation type="journal article" date="2015" name="Nature">
        <title>Complex archaea that bridge the gap between prokaryotes and eukaryotes.</title>
        <authorList>
            <person name="Spang A."/>
            <person name="Saw J.H."/>
            <person name="Jorgensen S.L."/>
            <person name="Zaremba-Niedzwiedzka K."/>
            <person name="Martijn J."/>
            <person name="Lind A.E."/>
            <person name="van Eijk R."/>
            <person name="Schleper C."/>
            <person name="Guy L."/>
            <person name="Ettema T.J."/>
        </authorList>
    </citation>
    <scope>NUCLEOTIDE SEQUENCE</scope>
</reference>
<comment type="caution">
    <text evidence="4">The sequence shown here is derived from an EMBL/GenBank/DDBJ whole genome shotgun (WGS) entry which is preliminary data.</text>
</comment>
<evidence type="ECO:0000256" key="1">
    <source>
        <dbReference type="ARBA" id="ARBA00004953"/>
    </source>
</evidence>
<proteinExistence type="predicted"/>
<keyword evidence="2" id="KW-0169">Cobalamin biosynthesis</keyword>
<dbReference type="PANTHER" id="PTHR36925:SF1">
    <property type="entry name" value="COBALT-PRECORRIN-6A REDUCTASE"/>
    <property type="match status" value="1"/>
</dbReference>
<dbReference type="InterPro" id="IPR003723">
    <property type="entry name" value="Precorrin-6x_reduct"/>
</dbReference>
<name>A0A0F9QQM3_9ZZZZ</name>
<dbReference type="GO" id="GO:0016994">
    <property type="term" value="F:precorrin-6A reductase activity"/>
    <property type="evidence" value="ECO:0007669"/>
    <property type="project" value="InterPro"/>
</dbReference>
<comment type="pathway">
    <text evidence="1">Cofactor biosynthesis; adenosylcobalamin biosynthesis.</text>
</comment>
<dbReference type="Pfam" id="PF02571">
    <property type="entry name" value="CbiJ"/>
    <property type="match status" value="1"/>
</dbReference>
<evidence type="ECO:0000313" key="4">
    <source>
        <dbReference type="EMBL" id="KKN46505.1"/>
    </source>
</evidence>
<dbReference type="UniPathway" id="UPA00148"/>
<sequence>MTNRPNILLIAGSAEAHDIASALSRSTMSAQAILRRVERSFGPLNVPSQIWTPGCSAEMQGYFAANGITAICDAGHGFDADVSLIAAEAARRSGLPYARLVRPTWSIVPPAERAASVAQAAAMIPIGARVFAATGRGTIDDYAPFTGRKLFLRQANAHVRNPLPEFAEAVYGGPPYTQAQEVALFRQLDIDTLVCRNVGGRPSRPKLDAALELGLRAIVIDRPAPPESSQQLASRQAALAWLKSL</sequence>
<accession>A0A0F9QQM3</accession>
<dbReference type="GO" id="GO:0009236">
    <property type="term" value="P:cobalamin biosynthetic process"/>
    <property type="evidence" value="ECO:0007669"/>
    <property type="project" value="UniProtKB-UniPathway"/>
</dbReference>
<protein>
    <recommendedName>
        <fullName evidence="5">Precorrin-6A reductase</fullName>
    </recommendedName>
</protein>
<organism evidence="4">
    <name type="scientific">marine sediment metagenome</name>
    <dbReference type="NCBI Taxonomy" id="412755"/>
    <lineage>
        <taxon>unclassified sequences</taxon>
        <taxon>metagenomes</taxon>
        <taxon>ecological metagenomes</taxon>
    </lineage>
</organism>
<dbReference type="PANTHER" id="PTHR36925">
    <property type="entry name" value="COBALT-PRECORRIN-6A REDUCTASE"/>
    <property type="match status" value="1"/>
</dbReference>
<evidence type="ECO:0008006" key="5">
    <source>
        <dbReference type="Google" id="ProtNLM"/>
    </source>
</evidence>
<evidence type="ECO:0000256" key="3">
    <source>
        <dbReference type="ARBA" id="ARBA00023002"/>
    </source>
</evidence>